<dbReference type="InterPro" id="IPR034660">
    <property type="entry name" value="DinB/YfiT-like"/>
</dbReference>
<organism evidence="2 3">
    <name type="scientific">Muriicola marianensis</name>
    <dbReference type="NCBI Taxonomy" id="1324801"/>
    <lineage>
        <taxon>Bacteria</taxon>
        <taxon>Pseudomonadati</taxon>
        <taxon>Bacteroidota</taxon>
        <taxon>Flavobacteriia</taxon>
        <taxon>Flavobacteriales</taxon>
        <taxon>Flavobacteriaceae</taxon>
        <taxon>Muriicola</taxon>
    </lineage>
</organism>
<reference evidence="3" key="1">
    <citation type="journal article" date="2019" name="Int. J. Syst. Evol. Microbiol.">
        <title>The Global Catalogue of Microorganisms (GCM) 10K type strain sequencing project: providing services to taxonomists for standard genome sequencing and annotation.</title>
        <authorList>
            <consortium name="The Broad Institute Genomics Platform"/>
            <consortium name="The Broad Institute Genome Sequencing Center for Infectious Disease"/>
            <person name="Wu L."/>
            <person name="Ma J."/>
        </authorList>
    </citation>
    <scope>NUCLEOTIDE SEQUENCE [LARGE SCALE GENOMIC DNA]</scope>
    <source>
        <strain evidence="3">CGMCC 1.12606</strain>
    </source>
</reference>
<evidence type="ECO:0000313" key="2">
    <source>
        <dbReference type="EMBL" id="GGD54158.1"/>
    </source>
</evidence>
<dbReference type="EMBL" id="BMFH01000001">
    <property type="protein sequence ID" value="GGD54158.1"/>
    <property type="molecule type" value="Genomic_DNA"/>
</dbReference>
<dbReference type="Proteomes" id="UP000625780">
    <property type="component" value="Unassembled WGS sequence"/>
</dbReference>
<sequence>MSNKQTSFIAKNLEDLHFGGNWTAVNLQGALEGLTWEEAHQKIASLHSISELVYHINYFIKVVNRVLQGQPLEGKDAVSFDVPEINSREGWNVFLEEVWEDARTFGRLARNLSDKKLDEIFSDPKYGSYERNLYGLVEHSHYHLGQIVLIRKLLKERKF</sequence>
<accession>A0ABQ1R4Y4</accession>
<dbReference type="Gene3D" id="1.20.120.450">
    <property type="entry name" value="dinb family like domain"/>
    <property type="match status" value="1"/>
</dbReference>
<dbReference type="SUPFAM" id="SSF109854">
    <property type="entry name" value="DinB/YfiT-like putative metalloenzymes"/>
    <property type="match status" value="1"/>
</dbReference>
<evidence type="ECO:0000313" key="3">
    <source>
        <dbReference type="Proteomes" id="UP000625780"/>
    </source>
</evidence>
<protein>
    <recommendedName>
        <fullName evidence="1">DinB-like domain-containing protein</fullName>
    </recommendedName>
</protein>
<comment type="caution">
    <text evidence="2">The sequence shown here is derived from an EMBL/GenBank/DDBJ whole genome shotgun (WGS) entry which is preliminary data.</text>
</comment>
<feature type="domain" description="DinB-like" evidence="1">
    <location>
        <begin position="25"/>
        <end position="147"/>
    </location>
</feature>
<evidence type="ECO:0000259" key="1">
    <source>
        <dbReference type="Pfam" id="PF12867"/>
    </source>
</evidence>
<dbReference type="RefSeq" id="WP_188370632.1">
    <property type="nucleotide sequence ID" value="NZ_BMFH01000001.1"/>
</dbReference>
<dbReference type="Pfam" id="PF12867">
    <property type="entry name" value="DinB_2"/>
    <property type="match status" value="1"/>
</dbReference>
<gene>
    <name evidence="2" type="ORF">GCM10011361_21050</name>
</gene>
<proteinExistence type="predicted"/>
<name>A0ABQ1R4Y4_9FLAO</name>
<keyword evidence="3" id="KW-1185">Reference proteome</keyword>
<dbReference type="InterPro" id="IPR024775">
    <property type="entry name" value="DinB-like"/>
</dbReference>